<protein>
    <recommendedName>
        <fullName evidence="8">Pirin family protein</fullName>
    </recommendedName>
</protein>
<dbReference type="Gene3D" id="2.60.120.10">
    <property type="entry name" value="Jelly Rolls"/>
    <property type="match status" value="2"/>
</dbReference>
<dbReference type="InterPro" id="IPR008778">
    <property type="entry name" value="Pirin_C_dom"/>
</dbReference>
<evidence type="ECO:0008006" key="8">
    <source>
        <dbReference type="Google" id="ProtNLM"/>
    </source>
</evidence>
<evidence type="ECO:0000256" key="2">
    <source>
        <dbReference type="PIRSR" id="PIRSR006232-1"/>
    </source>
</evidence>
<dbReference type="Proteomes" id="UP000680038">
    <property type="component" value="Unassembled WGS sequence"/>
</dbReference>
<dbReference type="Pfam" id="PF02678">
    <property type="entry name" value="Pirin"/>
    <property type="match status" value="1"/>
</dbReference>
<dbReference type="PIRSF" id="PIRSF006232">
    <property type="entry name" value="Pirin"/>
    <property type="match status" value="1"/>
</dbReference>
<feature type="binding site" evidence="2">
    <location>
        <position position="105"/>
    </location>
    <ligand>
        <name>Fe cation</name>
        <dbReference type="ChEBI" id="CHEBI:24875"/>
    </ligand>
</feature>
<sequence>MKAIDKIVFAPEHAMGSMMVKQPLPSRQVDYLDPFVLLHHGKNEIPEDFEYRHEGVGPHPHRGFAPVTFVFEGAVHHQDSRGNSGTVSRGGVQWMNAGMGIIHSERPAKGGLQEIIQMWVNSPAKNKKDQPTYYPVTENDMGRYVSKDGLAEVNVVSGELFGQKGPVPTLSPINSAMITGKKGGKLKFEMQVGHNAFLYLLDGKVRIDDQVITRYNMIVFSREQMTVEVEILEDTKALFMSGEPIGEPIITQGPFVVNKEVEIMEAYRDFRMGKMGVLIEE</sequence>
<evidence type="ECO:0000313" key="7">
    <source>
        <dbReference type="Proteomes" id="UP000680038"/>
    </source>
</evidence>
<dbReference type="Pfam" id="PF05726">
    <property type="entry name" value="Pirin_C"/>
    <property type="match status" value="1"/>
</dbReference>
<keyword evidence="2" id="KW-0408">Iron</keyword>
<dbReference type="CDD" id="cd02247">
    <property type="entry name" value="cupin_pirin_C"/>
    <property type="match status" value="1"/>
</dbReference>
<evidence type="ECO:0000259" key="5">
    <source>
        <dbReference type="Pfam" id="PF05726"/>
    </source>
</evidence>
<dbReference type="InterPro" id="IPR014710">
    <property type="entry name" value="RmlC-like_jellyroll"/>
</dbReference>
<evidence type="ECO:0000256" key="1">
    <source>
        <dbReference type="ARBA" id="ARBA00008416"/>
    </source>
</evidence>
<feature type="domain" description="Pirin C-terminal" evidence="5">
    <location>
        <begin position="181"/>
        <end position="276"/>
    </location>
</feature>
<dbReference type="SUPFAM" id="SSF51182">
    <property type="entry name" value="RmlC-like cupins"/>
    <property type="match status" value="1"/>
</dbReference>
<dbReference type="PANTHER" id="PTHR13903:SF8">
    <property type="entry name" value="PIRIN"/>
    <property type="match status" value="1"/>
</dbReference>
<dbReference type="PANTHER" id="PTHR13903">
    <property type="entry name" value="PIRIN-RELATED"/>
    <property type="match status" value="1"/>
</dbReference>
<dbReference type="InterPro" id="IPR003829">
    <property type="entry name" value="Pirin_N_dom"/>
</dbReference>
<dbReference type="EMBL" id="CAJRAF010000002">
    <property type="protein sequence ID" value="CAG4999275.1"/>
    <property type="molecule type" value="Genomic_DNA"/>
</dbReference>
<gene>
    <name evidence="6" type="ORF">DYBT9275_02192</name>
</gene>
<dbReference type="AlphaFoldDB" id="A0A916N5P6"/>
<feature type="domain" description="Pirin N-terminal" evidence="4">
    <location>
        <begin position="23"/>
        <end position="120"/>
    </location>
</feature>
<feature type="binding site" evidence="2">
    <location>
        <position position="61"/>
    </location>
    <ligand>
        <name>Fe cation</name>
        <dbReference type="ChEBI" id="CHEBI:24875"/>
    </ligand>
</feature>
<evidence type="ECO:0000313" key="6">
    <source>
        <dbReference type="EMBL" id="CAG4999275.1"/>
    </source>
</evidence>
<name>A0A916N5P6_9BACT</name>
<keyword evidence="2" id="KW-0479">Metal-binding</keyword>
<feature type="binding site" evidence="2">
    <location>
        <position position="59"/>
    </location>
    <ligand>
        <name>Fe cation</name>
        <dbReference type="ChEBI" id="CHEBI:24875"/>
    </ligand>
</feature>
<dbReference type="GO" id="GO:0046872">
    <property type="term" value="F:metal ion binding"/>
    <property type="evidence" value="ECO:0007669"/>
    <property type="project" value="UniProtKB-KW"/>
</dbReference>
<accession>A0A916N5P6</accession>
<dbReference type="InterPro" id="IPR011051">
    <property type="entry name" value="RmlC_Cupin_sf"/>
</dbReference>
<dbReference type="InterPro" id="IPR012093">
    <property type="entry name" value="Pirin"/>
</dbReference>
<dbReference type="CDD" id="cd02909">
    <property type="entry name" value="cupin_pirin_N"/>
    <property type="match status" value="1"/>
</dbReference>
<dbReference type="RefSeq" id="WP_215238852.1">
    <property type="nucleotide sequence ID" value="NZ_CAJRAF010000002.1"/>
</dbReference>
<evidence type="ECO:0000256" key="3">
    <source>
        <dbReference type="RuleBase" id="RU003457"/>
    </source>
</evidence>
<organism evidence="6 7">
    <name type="scientific">Dyadobacter helix</name>
    <dbReference type="NCBI Taxonomy" id="2822344"/>
    <lineage>
        <taxon>Bacteria</taxon>
        <taxon>Pseudomonadati</taxon>
        <taxon>Bacteroidota</taxon>
        <taxon>Cytophagia</taxon>
        <taxon>Cytophagales</taxon>
        <taxon>Spirosomataceae</taxon>
        <taxon>Dyadobacter</taxon>
    </lineage>
</organism>
<proteinExistence type="inferred from homology"/>
<comment type="cofactor">
    <cofactor evidence="2">
        <name>Fe cation</name>
        <dbReference type="ChEBI" id="CHEBI:24875"/>
    </cofactor>
    <text evidence="2">Binds 1 Fe cation per subunit.</text>
</comment>
<feature type="binding site" evidence="2">
    <location>
        <position position="103"/>
    </location>
    <ligand>
        <name>Fe cation</name>
        <dbReference type="ChEBI" id="CHEBI:24875"/>
    </ligand>
</feature>
<keyword evidence="7" id="KW-1185">Reference proteome</keyword>
<reference evidence="6" key="1">
    <citation type="submission" date="2021-04" db="EMBL/GenBank/DDBJ databases">
        <authorList>
            <person name="Rodrigo-Torres L."/>
            <person name="Arahal R. D."/>
            <person name="Lucena T."/>
        </authorList>
    </citation>
    <scope>NUCLEOTIDE SEQUENCE</scope>
    <source>
        <strain evidence="6">CECT 9275</strain>
    </source>
</reference>
<comment type="similarity">
    <text evidence="1 3">Belongs to the pirin family.</text>
</comment>
<evidence type="ECO:0000259" key="4">
    <source>
        <dbReference type="Pfam" id="PF02678"/>
    </source>
</evidence>
<comment type="caution">
    <text evidence="6">The sequence shown here is derived from an EMBL/GenBank/DDBJ whole genome shotgun (WGS) entry which is preliminary data.</text>
</comment>